<dbReference type="STRING" id="717774.Marme_1449"/>
<dbReference type="AlphaFoldDB" id="F2JXB0"/>
<protein>
    <recommendedName>
        <fullName evidence="1">HTH araC/xylS-type domain-containing protein</fullName>
    </recommendedName>
</protein>
<dbReference type="RefSeq" id="WP_013660621.1">
    <property type="nucleotide sequence ID" value="NC_015276.1"/>
</dbReference>
<evidence type="ECO:0000313" key="2">
    <source>
        <dbReference type="EMBL" id="ADZ90716.1"/>
    </source>
</evidence>
<gene>
    <name evidence="2" type="ordered locus">Marme_1449</name>
</gene>
<dbReference type="Gene3D" id="1.10.10.60">
    <property type="entry name" value="Homeodomain-like"/>
    <property type="match status" value="1"/>
</dbReference>
<accession>F2JXB0</accession>
<evidence type="ECO:0000313" key="3">
    <source>
        <dbReference type="Proteomes" id="UP000001062"/>
    </source>
</evidence>
<name>F2JXB0_MARM1</name>
<organism evidence="2 3">
    <name type="scientific">Marinomonas mediterranea (strain ATCC 700492 / JCM 21426 / NBRC 103028 / MMB-1)</name>
    <dbReference type="NCBI Taxonomy" id="717774"/>
    <lineage>
        <taxon>Bacteria</taxon>
        <taxon>Pseudomonadati</taxon>
        <taxon>Pseudomonadota</taxon>
        <taxon>Gammaproteobacteria</taxon>
        <taxon>Oceanospirillales</taxon>
        <taxon>Oceanospirillaceae</taxon>
        <taxon>Marinomonas</taxon>
    </lineage>
</organism>
<dbReference type="eggNOG" id="COG2207">
    <property type="taxonomic scope" value="Bacteria"/>
</dbReference>
<dbReference type="GO" id="GO:0043565">
    <property type="term" value="F:sequence-specific DNA binding"/>
    <property type="evidence" value="ECO:0007669"/>
    <property type="project" value="InterPro"/>
</dbReference>
<dbReference type="KEGG" id="mme:Marme_1449"/>
<dbReference type="InterPro" id="IPR018060">
    <property type="entry name" value="HTH_AraC"/>
</dbReference>
<feature type="domain" description="HTH araC/xylS-type" evidence="1">
    <location>
        <begin position="209"/>
        <end position="306"/>
    </location>
</feature>
<dbReference type="EMBL" id="CP002583">
    <property type="protein sequence ID" value="ADZ90716.1"/>
    <property type="molecule type" value="Genomic_DNA"/>
</dbReference>
<dbReference type="Proteomes" id="UP000001062">
    <property type="component" value="Chromosome"/>
</dbReference>
<dbReference type="PROSITE" id="PS01124">
    <property type="entry name" value="HTH_ARAC_FAMILY_2"/>
    <property type="match status" value="1"/>
</dbReference>
<evidence type="ECO:0000259" key="1">
    <source>
        <dbReference type="PROSITE" id="PS01124"/>
    </source>
</evidence>
<reference evidence="2 3" key="1">
    <citation type="journal article" date="2012" name="Stand. Genomic Sci.">
        <title>Complete genome sequence of the melanogenic marine bacterium Marinomonas mediterranea type strain (MMB-1(T)).</title>
        <authorList>
            <person name="Lucas-Elio P."/>
            <person name="Goodwin L."/>
            <person name="Woyke T."/>
            <person name="Pitluck S."/>
            <person name="Nolan M."/>
            <person name="Kyrpides N.C."/>
            <person name="Detter J.C."/>
            <person name="Copeland A."/>
            <person name="Teshima H."/>
            <person name="Bruce D."/>
            <person name="Detter C."/>
            <person name="Tapia R."/>
            <person name="Han S."/>
            <person name="Land M.L."/>
            <person name="Ivanova N."/>
            <person name="Mikhailova N."/>
            <person name="Johnston A.W."/>
            <person name="Sanchez-Amat A."/>
        </authorList>
    </citation>
    <scope>NUCLEOTIDE SEQUENCE [LARGE SCALE GENOMIC DNA]</scope>
    <source>
        <strain evidence="3">ATCC 700492 / JCM 21426 / NBRC 103028 / MMB-1</strain>
    </source>
</reference>
<dbReference type="PATRIC" id="fig|717774.3.peg.1502"/>
<keyword evidence="3" id="KW-1185">Reference proteome</keyword>
<dbReference type="OrthoDB" id="6101802at2"/>
<proteinExistence type="predicted"/>
<dbReference type="HOGENOM" id="CLU_905539_0_0_6"/>
<dbReference type="GO" id="GO:0003700">
    <property type="term" value="F:DNA-binding transcription factor activity"/>
    <property type="evidence" value="ECO:0007669"/>
    <property type="project" value="InterPro"/>
</dbReference>
<sequence length="307" mass="34448">MQISIHDLFNAAGNVQDIWSLSVTGHRNTLHPAPGVTLLEQSICVSRNLEVIEEARPGLYISFYSSCSKTHADTSKQHCDSDNNECVQITYLPRKVEGAFPLNIDTHYHLTQIHLTPERCAALTGEPEDKIMSYFLEASDELGNSTNVVKLPITEQLKQVIQPVIERKPSTSRAISMTGKIYNMFFEIIEHLQIVKHINSCGDCQNKVLNGQNLLEVAFSSKHSIERTAQTVGLNQTAFEVGFFYLVGQSISTYKKQIRIKQAALELKNAPDKKGKIVTDTGLSMEEFEEAFLKQFGILSHHYGQIH</sequence>